<sequence>MTLLNLGPKPVPPPFEEFFEIVSFEDGSPSITITTYPITDAISVKVYDEEDAELCFGSHTVPFRWTAQMKQVIDDIDGYEAIELLSILAVDAEPTS</sequence>
<evidence type="ECO:0000313" key="2">
    <source>
        <dbReference type="Proteomes" id="UP001341820"/>
    </source>
</evidence>
<name>A0ABU6NMP4_9BACI</name>
<accession>A0ABU6NMP4</accession>
<gene>
    <name evidence="1" type="ORF">P5F74_15140</name>
</gene>
<organism evidence="1 2">
    <name type="scientific">Shouchella miscanthi</name>
    <dbReference type="NCBI Taxonomy" id="2598861"/>
    <lineage>
        <taxon>Bacteria</taxon>
        <taxon>Bacillati</taxon>
        <taxon>Bacillota</taxon>
        <taxon>Bacilli</taxon>
        <taxon>Bacillales</taxon>
        <taxon>Bacillaceae</taxon>
        <taxon>Shouchella</taxon>
    </lineage>
</organism>
<evidence type="ECO:0000313" key="1">
    <source>
        <dbReference type="EMBL" id="MED4129468.1"/>
    </source>
</evidence>
<comment type="caution">
    <text evidence="1">The sequence shown here is derived from an EMBL/GenBank/DDBJ whole genome shotgun (WGS) entry which is preliminary data.</text>
</comment>
<dbReference type="EMBL" id="JAROAS010000036">
    <property type="protein sequence ID" value="MED4129468.1"/>
    <property type="molecule type" value="Genomic_DNA"/>
</dbReference>
<protein>
    <submittedName>
        <fullName evidence="1">Uncharacterized protein</fullName>
    </submittedName>
</protein>
<proteinExistence type="predicted"/>
<dbReference type="Proteomes" id="UP001341820">
    <property type="component" value="Unassembled WGS sequence"/>
</dbReference>
<dbReference type="RefSeq" id="WP_328238123.1">
    <property type="nucleotide sequence ID" value="NZ_JAROAS010000036.1"/>
</dbReference>
<reference evidence="1 2" key="1">
    <citation type="submission" date="2023-03" db="EMBL/GenBank/DDBJ databases">
        <title>Bacillus Genome Sequencing.</title>
        <authorList>
            <person name="Dunlap C."/>
        </authorList>
    </citation>
    <scope>NUCLEOTIDE SEQUENCE [LARGE SCALE GENOMIC DNA]</scope>
    <source>
        <strain evidence="1 2">B-4107</strain>
    </source>
</reference>
<keyword evidence="2" id="KW-1185">Reference proteome</keyword>